<comment type="pathway">
    <text evidence="1 7">Cell wall biogenesis; peptidoglycan biosynthesis.</text>
</comment>
<dbReference type="InterPro" id="IPR050979">
    <property type="entry name" value="LD-transpeptidase"/>
</dbReference>
<feature type="active site" description="Proton donor/acceptor" evidence="7">
    <location>
        <position position="452"/>
    </location>
</feature>
<feature type="compositionally biased region" description="Basic and acidic residues" evidence="8">
    <location>
        <begin position="170"/>
        <end position="189"/>
    </location>
</feature>
<dbReference type="Pfam" id="PF01471">
    <property type="entry name" value="PG_binding_1"/>
    <property type="match status" value="1"/>
</dbReference>
<comment type="similarity">
    <text evidence="2">Belongs to the YkuD family.</text>
</comment>
<keyword evidence="5 7" id="KW-0573">Peptidoglycan synthesis</keyword>
<sequence>MMKIKPIITAISIAVASASVSALAAPADSTRTLPVRTADSLPSIAKKVSLNVQETRSTSLDSRDPTAAQPKPTNDKPANSKPAKNKADPKPADSMTQLIDSKNKSAASVISEAPAEPNSTTADNMSAAELTLKDEQSDSTDDISEGQAVAAPSDISSIDSSDPLAFELPESEKRQDFSDDPTIKNIEDKDGKRYTTLNLSNYAKQVNEAVWSPNMKVNSAMTIKMQALLDWNHASPGPIDGGWGMNSKKALINFQTMKGLPATGKMDQKTWNALIKNIPANKPVLVTYTLTEDDINTNFASTPSGSEAKSKMKGLYYQDIKEMLGERFHMDVRYLDKLNKSKEYKAGETITVLNTRGPLNQRINRVVANKADKTLYAYNGNQLVATYPTTVGSDATPSPQGTFKIINKVKMPWYKATVGEGTQKKVHMLPPGPNNPVGVVWMGLSKPSYGLHGSPKPEGISRQASAGCVRLTNWDVLEVYANIENGATVELK</sequence>
<evidence type="ECO:0000256" key="6">
    <source>
        <dbReference type="ARBA" id="ARBA00023316"/>
    </source>
</evidence>
<dbReference type="InterPro" id="IPR036365">
    <property type="entry name" value="PGBD-like_sf"/>
</dbReference>
<proteinExistence type="inferred from homology"/>
<dbReference type="Gene3D" id="1.10.101.10">
    <property type="entry name" value="PGBD-like superfamily/PGBD"/>
    <property type="match status" value="1"/>
</dbReference>
<dbReference type="SUPFAM" id="SSF47090">
    <property type="entry name" value="PGBD-like"/>
    <property type="match status" value="1"/>
</dbReference>
<evidence type="ECO:0000313" key="11">
    <source>
        <dbReference type="EMBL" id="MFK4001849.1"/>
    </source>
</evidence>
<accession>A0ABW8LDR5</accession>
<name>A0ABW8LDR5_9GAMM</name>
<evidence type="ECO:0000256" key="4">
    <source>
        <dbReference type="ARBA" id="ARBA00022960"/>
    </source>
</evidence>
<evidence type="ECO:0000256" key="3">
    <source>
        <dbReference type="ARBA" id="ARBA00022679"/>
    </source>
</evidence>
<gene>
    <name evidence="11" type="ORF">ACI2I3_10930</name>
</gene>
<dbReference type="RefSeq" id="WP_193005718.1">
    <property type="nucleotide sequence ID" value="NZ_CAJHAK010000002.1"/>
</dbReference>
<keyword evidence="12" id="KW-1185">Reference proteome</keyword>
<protein>
    <submittedName>
        <fullName evidence="11">L,D-transpeptidase family protein</fullName>
    </submittedName>
</protein>
<keyword evidence="4 7" id="KW-0133">Cell shape</keyword>
<feature type="active site" description="Nucleophile" evidence="7">
    <location>
        <position position="468"/>
    </location>
</feature>
<evidence type="ECO:0000259" key="10">
    <source>
        <dbReference type="PROSITE" id="PS52029"/>
    </source>
</evidence>
<keyword evidence="3" id="KW-0808">Transferase</keyword>
<dbReference type="SUPFAM" id="SSF141523">
    <property type="entry name" value="L,D-transpeptidase catalytic domain-like"/>
    <property type="match status" value="1"/>
</dbReference>
<evidence type="ECO:0000256" key="8">
    <source>
        <dbReference type="SAM" id="MobiDB-lite"/>
    </source>
</evidence>
<dbReference type="PANTHER" id="PTHR30582:SF30">
    <property type="entry name" value="BLR4375 PROTEIN"/>
    <property type="match status" value="1"/>
</dbReference>
<feature type="compositionally biased region" description="Polar residues" evidence="8">
    <location>
        <begin position="50"/>
        <end position="60"/>
    </location>
</feature>
<dbReference type="InterPro" id="IPR005490">
    <property type="entry name" value="LD_TPept_cat_dom"/>
</dbReference>
<dbReference type="Proteomes" id="UP001620234">
    <property type="component" value="Unassembled WGS sequence"/>
</dbReference>
<evidence type="ECO:0000256" key="1">
    <source>
        <dbReference type="ARBA" id="ARBA00004752"/>
    </source>
</evidence>
<evidence type="ECO:0000256" key="5">
    <source>
        <dbReference type="ARBA" id="ARBA00022984"/>
    </source>
</evidence>
<feature type="signal peptide" evidence="9">
    <location>
        <begin position="1"/>
        <end position="24"/>
    </location>
</feature>
<dbReference type="InterPro" id="IPR036366">
    <property type="entry name" value="PGBDSf"/>
</dbReference>
<comment type="caution">
    <text evidence="11">The sequence shown here is derived from an EMBL/GenBank/DDBJ whole genome shotgun (WGS) entry which is preliminary data.</text>
</comment>
<feature type="chain" id="PRO_5047307116" evidence="9">
    <location>
        <begin position="25"/>
        <end position="492"/>
    </location>
</feature>
<dbReference type="Pfam" id="PF03734">
    <property type="entry name" value="YkuD"/>
    <property type="match status" value="1"/>
</dbReference>
<keyword evidence="9" id="KW-0732">Signal</keyword>
<reference evidence="11 12" key="1">
    <citation type="submission" date="2024-11" db="EMBL/GenBank/DDBJ databases">
        <title>The Natural Products Discovery Center: Release of the First 8490 Sequenced Strains for Exploring Actinobacteria Biosynthetic Diversity.</title>
        <authorList>
            <person name="Kalkreuter E."/>
            <person name="Kautsar S.A."/>
            <person name="Yang D."/>
            <person name="Bader C.D."/>
            <person name="Teijaro C.N."/>
            <person name="Fluegel L."/>
            <person name="Davis C.M."/>
            <person name="Simpson J.R."/>
            <person name="Lauterbach L."/>
            <person name="Steele A.D."/>
            <person name="Gui C."/>
            <person name="Meng S."/>
            <person name="Li G."/>
            <person name="Viehrig K."/>
            <person name="Ye F."/>
            <person name="Su P."/>
            <person name="Kiefer A.F."/>
            <person name="Nichols A."/>
            <person name="Cepeda A.J."/>
            <person name="Yan W."/>
            <person name="Fan B."/>
            <person name="Jiang Y."/>
            <person name="Adhikari A."/>
            <person name="Zheng C.-J."/>
            <person name="Schuster L."/>
            <person name="Cowan T.M."/>
            <person name="Smanski M.J."/>
            <person name="Chevrette M.G."/>
            <person name="De Carvalho L.P.S."/>
            <person name="Shen B."/>
        </authorList>
    </citation>
    <scope>NUCLEOTIDE SEQUENCE [LARGE SCALE GENOMIC DNA]</scope>
    <source>
        <strain evidence="11 12">NPDC077433</strain>
    </source>
</reference>
<evidence type="ECO:0000256" key="9">
    <source>
        <dbReference type="SAM" id="SignalP"/>
    </source>
</evidence>
<evidence type="ECO:0000256" key="7">
    <source>
        <dbReference type="PROSITE-ProRule" id="PRU01373"/>
    </source>
</evidence>
<dbReference type="PROSITE" id="PS52029">
    <property type="entry name" value="LD_TPASE"/>
    <property type="match status" value="1"/>
</dbReference>
<dbReference type="PANTHER" id="PTHR30582">
    <property type="entry name" value="L,D-TRANSPEPTIDASE"/>
    <property type="match status" value="1"/>
</dbReference>
<feature type="region of interest" description="Disordered" evidence="8">
    <location>
        <begin position="26"/>
        <end position="189"/>
    </location>
</feature>
<dbReference type="EMBL" id="JBJDPD010000023">
    <property type="protein sequence ID" value="MFK4001849.1"/>
    <property type="molecule type" value="Genomic_DNA"/>
</dbReference>
<evidence type="ECO:0000313" key="12">
    <source>
        <dbReference type="Proteomes" id="UP001620234"/>
    </source>
</evidence>
<feature type="domain" description="L,D-TPase catalytic" evidence="10">
    <location>
        <begin position="364"/>
        <end position="492"/>
    </location>
</feature>
<dbReference type="InterPro" id="IPR002477">
    <property type="entry name" value="Peptidoglycan-bd-like"/>
</dbReference>
<dbReference type="InterPro" id="IPR038063">
    <property type="entry name" value="Transpep_catalytic_dom"/>
</dbReference>
<feature type="compositionally biased region" description="Low complexity" evidence="8">
    <location>
        <begin position="153"/>
        <end position="162"/>
    </location>
</feature>
<evidence type="ECO:0000256" key="2">
    <source>
        <dbReference type="ARBA" id="ARBA00005992"/>
    </source>
</evidence>
<keyword evidence="6 7" id="KW-0961">Cell wall biogenesis/degradation</keyword>
<feature type="compositionally biased region" description="Polar residues" evidence="8">
    <location>
        <begin position="95"/>
        <end position="108"/>
    </location>
</feature>
<dbReference type="CDD" id="cd16913">
    <property type="entry name" value="YkuD_like"/>
    <property type="match status" value="1"/>
</dbReference>
<organism evidence="11 12">
    <name type="scientific">Psychrobacter namhaensis</name>
    <dbReference type="NCBI Taxonomy" id="292734"/>
    <lineage>
        <taxon>Bacteria</taxon>
        <taxon>Pseudomonadati</taxon>
        <taxon>Pseudomonadota</taxon>
        <taxon>Gammaproteobacteria</taxon>
        <taxon>Moraxellales</taxon>
        <taxon>Moraxellaceae</taxon>
        <taxon>Psychrobacter</taxon>
    </lineage>
</organism>
<dbReference type="Gene3D" id="2.40.440.10">
    <property type="entry name" value="L,D-transpeptidase catalytic domain-like"/>
    <property type="match status" value="1"/>
</dbReference>